<dbReference type="AlphaFoldDB" id="A0A419UWU8"/>
<evidence type="ECO:0008006" key="4">
    <source>
        <dbReference type="Google" id="ProtNLM"/>
    </source>
</evidence>
<reference evidence="2 3" key="1">
    <citation type="submission" date="2018-09" db="EMBL/GenBank/DDBJ databases">
        <title>Genomic Encyclopedia of Archaeal and Bacterial Type Strains, Phase II (KMG-II): from individual species to whole genera.</title>
        <authorList>
            <person name="Goeker M."/>
        </authorList>
    </citation>
    <scope>NUCLEOTIDE SEQUENCE [LARGE SCALE GENOMIC DNA]</scope>
    <source>
        <strain evidence="2 3">DSM 17008</strain>
    </source>
</reference>
<comment type="caution">
    <text evidence="2">The sequence shown here is derived from an EMBL/GenBank/DDBJ whole genome shotgun (WGS) entry which is preliminary data.</text>
</comment>
<evidence type="ECO:0000313" key="3">
    <source>
        <dbReference type="Proteomes" id="UP000285120"/>
    </source>
</evidence>
<sequence length="180" mass="21113">MDILFWISGGYILLLTHIWSHELGHYTVGRFLVKIPQENIRIRLFQYPAHVVLRDQHKNWIKPNDEEGEFIRTYFTYDPDGKRSFLFVMGGFILQTIIFLCIAFFIYSFFDNPGLANFIVGGSFVFNIVYIFGDMMMFLWKKTPMGDTSSAFQFAPIKSVLFVISLILSYIVLYVYIGFY</sequence>
<name>A0A419UWU8_9BACL</name>
<accession>A0A419UWU8</accession>
<evidence type="ECO:0000313" key="2">
    <source>
        <dbReference type="EMBL" id="RKD69599.1"/>
    </source>
</evidence>
<keyword evidence="1" id="KW-0472">Membrane</keyword>
<keyword evidence="1" id="KW-1133">Transmembrane helix</keyword>
<gene>
    <name evidence="2" type="ORF">ATL39_3022</name>
</gene>
<feature type="transmembrane region" description="Helical" evidence="1">
    <location>
        <begin position="116"/>
        <end position="140"/>
    </location>
</feature>
<keyword evidence="3" id="KW-1185">Reference proteome</keyword>
<organism evidence="2 3">
    <name type="scientific">Sinobaca qinghaiensis</name>
    <dbReference type="NCBI Taxonomy" id="342944"/>
    <lineage>
        <taxon>Bacteria</taxon>
        <taxon>Bacillati</taxon>
        <taxon>Bacillota</taxon>
        <taxon>Bacilli</taxon>
        <taxon>Bacillales</taxon>
        <taxon>Sporolactobacillaceae</taxon>
        <taxon>Sinobaca</taxon>
    </lineage>
</organism>
<dbReference type="OrthoDB" id="2974211at2"/>
<dbReference type="Proteomes" id="UP000285120">
    <property type="component" value="Unassembled WGS sequence"/>
</dbReference>
<evidence type="ECO:0000256" key="1">
    <source>
        <dbReference type="SAM" id="Phobius"/>
    </source>
</evidence>
<dbReference type="EMBL" id="RAPK01000011">
    <property type="protein sequence ID" value="RKD69599.1"/>
    <property type="molecule type" value="Genomic_DNA"/>
</dbReference>
<protein>
    <recommendedName>
        <fullName evidence="4">Peptidase M50-like protein</fullName>
    </recommendedName>
</protein>
<proteinExistence type="predicted"/>
<dbReference type="RefSeq" id="WP_120194157.1">
    <property type="nucleotide sequence ID" value="NZ_RAPK01000011.1"/>
</dbReference>
<keyword evidence="1" id="KW-0812">Transmembrane</keyword>
<feature type="transmembrane region" description="Helical" evidence="1">
    <location>
        <begin position="85"/>
        <end position="110"/>
    </location>
</feature>
<feature type="transmembrane region" description="Helical" evidence="1">
    <location>
        <begin position="160"/>
        <end position="179"/>
    </location>
</feature>